<reference evidence="6 7" key="1">
    <citation type="submission" date="2023-07" db="EMBL/GenBank/DDBJ databases">
        <title>Genomic Encyclopedia of Type Strains, Phase IV (KMG-IV): sequencing the most valuable type-strain genomes for metagenomic binning, comparative biology and taxonomic classification.</title>
        <authorList>
            <person name="Goeker M."/>
        </authorList>
    </citation>
    <scope>NUCLEOTIDE SEQUENCE [LARGE SCALE GENOMIC DNA]</scope>
    <source>
        <strain evidence="6 7">DSM 19922</strain>
    </source>
</reference>
<dbReference type="InterPro" id="IPR000847">
    <property type="entry name" value="LysR_HTH_N"/>
</dbReference>
<evidence type="ECO:0000313" key="6">
    <source>
        <dbReference type="EMBL" id="MDQ0536648.1"/>
    </source>
</evidence>
<dbReference type="EMBL" id="JAUSVU010000029">
    <property type="protein sequence ID" value="MDQ0536648.1"/>
    <property type="molecule type" value="Genomic_DNA"/>
</dbReference>
<dbReference type="InterPro" id="IPR036388">
    <property type="entry name" value="WH-like_DNA-bd_sf"/>
</dbReference>
<accession>A0ABU0MT27</accession>
<evidence type="ECO:0000256" key="1">
    <source>
        <dbReference type="ARBA" id="ARBA00009437"/>
    </source>
</evidence>
<keyword evidence="4" id="KW-0804">Transcription</keyword>
<dbReference type="Pfam" id="PF03466">
    <property type="entry name" value="LysR_substrate"/>
    <property type="match status" value="1"/>
</dbReference>
<gene>
    <name evidence="6" type="ORF">QO018_005545</name>
</gene>
<dbReference type="InterPro" id="IPR058163">
    <property type="entry name" value="LysR-type_TF_proteobact-type"/>
</dbReference>
<evidence type="ECO:0000256" key="3">
    <source>
        <dbReference type="ARBA" id="ARBA00023125"/>
    </source>
</evidence>
<dbReference type="Gene3D" id="3.40.190.290">
    <property type="match status" value="1"/>
</dbReference>
<dbReference type="CDD" id="cd08471">
    <property type="entry name" value="PBP2_CrgA_like_2"/>
    <property type="match status" value="1"/>
</dbReference>
<dbReference type="SUPFAM" id="SSF53850">
    <property type="entry name" value="Periplasmic binding protein-like II"/>
    <property type="match status" value="1"/>
</dbReference>
<keyword evidence="2" id="KW-0805">Transcription regulation</keyword>
<dbReference type="Proteomes" id="UP001244552">
    <property type="component" value="Unassembled WGS sequence"/>
</dbReference>
<dbReference type="InterPro" id="IPR005119">
    <property type="entry name" value="LysR_subst-bd"/>
</dbReference>
<evidence type="ECO:0000259" key="5">
    <source>
        <dbReference type="PROSITE" id="PS50931"/>
    </source>
</evidence>
<comment type="caution">
    <text evidence="6">The sequence shown here is derived from an EMBL/GenBank/DDBJ whole genome shotgun (WGS) entry which is preliminary data.</text>
</comment>
<protein>
    <submittedName>
        <fullName evidence="6">DNA-binding transcriptional LysR family regulator</fullName>
    </submittedName>
</protein>
<dbReference type="RefSeq" id="WP_246513639.1">
    <property type="nucleotide sequence ID" value="NZ_JAGINO010000029.1"/>
</dbReference>
<dbReference type="Gene3D" id="1.10.10.10">
    <property type="entry name" value="Winged helix-like DNA-binding domain superfamily/Winged helix DNA-binding domain"/>
    <property type="match status" value="1"/>
</dbReference>
<evidence type="ECO:0000313" key="7">
    <source>
        <dbReference type="Proteomes" id="UP001244552"/>
    </source>
</evidence>
<proteinExistence type="inferred from homology"/>
<dbReference type="Pfam" id="PF00126">
    <property type="entry name" value="HTH_1"/>
    <property type="match status" value="1"/>
</dbReference>
<evidence type="ECO:0000256" key="2">
    <source>
        <dbReference type="ARBA" id="ARBA00023015"/>
    </source>
</evidence>
<comment type="similarity">
    <text evidence="1">Belongs to the LysR transcriptional regulatory family.</text>
</comment>
<dbReference type="GO" id="GO:0003677">
    <property type="term" value="F:DNA binding"/>
    <property type="evidence" value="ECO:0007669"/>
    <property type="project" value="UniProtKB-KW"/>
</dbReference>
<sequence length="302" mass="32957">MMDRLDELAIFVAILDAGSLAAASKRLRRSAPAVTRALSGLEERLGVRLIERTTRNLAATDAGRRLAEQARRLLADYDEALAATGTDRPLRGRLRVTAPVMFGRKHVTPLVLDFMRAYPDIRIELVLSDGNLDFIEEELDVAVRIGPLPDSGLVAKRVGQVGRYLVASPAYLDRRGMPVSPEDLAHHDLILSTARPGPPDWRFLVGGRERLIRVTPCLAVSHIEPALLAAREGVGIARPLSYQAAEDLAAGTLVRLLPQAEPEPLPVQVVVPSARWMPGRVRAFLDHAVRTLEGLAVLRANA</sequence>
<dbReference type="SUPFAM" id="SSF46785">
    <property type="entry name" value="Winged helix' DNA-binding domain"/>
    <property type="match status" value="1"/>
</dbReference>
<keyword evidence="7" id="KW-1185">Reference proteome</keyword>
<dbReference type="PANTHER" id="PTHR30537:SF5">
    <property type="entry name" value="HTH-TYPE TRANSCRIPTIONAL ACTIVATOR TTDR-RELATED"/>
    <property type="match status" value="1"/>
</dbReference>
<organism evidence="6 7">
    <name type="scientific">Azospirillum picis</name>
    <dbReference type="NCBI Taxonomy" id="488438"/>
    <lineage>
        <taxon>Bacteria</taxon>
        <taxon>Pseudomonadati</taxon>
        <taxon>Pseudomonadota</taxon>
        <taxon>Alphaproteobacteria</taxon>
        <taxon>Rhodospirillales</taxon>
        <taxon>Azospirillaceae</taxon>
        <taxon>Azospirillum</taxon>
    </lineage>
</organism>
<keyword evidence="3 6" id="KW-0238">DNA-binding</keyword>
<dbReference type="PANTHER" id="PTHR30537">
    <property type="entry name" value="HTH-TYPE TRANSCRIPTIONAL REGULATOR"/>
    <property type="match status" value="1"/>
</dbReference>
<evidence type="ECO:0000256" key="4">
    <source>
        <dbReference type="ARBA" id="ARBA00023163"/>
    </source>
</evidence>
<feature type="domain" description="HTH lysR-type" evidence="5">
    <location>
        <begin position="3"/>
        <end position="60"/>
    </location>
</feature>
<dbReference type="PROSITE" id="PS50931">
    <property type="entry name" value="HTH_LYSR"/>
    <property type="match status" value="1"/>
</dbReference>
<name>A0ABU0MT27_9PROT</name>
<dbReference type="InterPro" id="IPR036390">
    <property type="entry name" value="WH_DNA-bd_sf"/>
</dbReference>